<evidence type="ECO:0000313" key="1">
    <source>
        <dbReference type="EMBL" id="MDQ9559867.1"/>
    </source>
</evidence>
<dbReference type="EMBL" id="JAVIPQ010000543">
    <property type="protein sequence ID" value="MDQ9559867.1"/>
    <property type="molecule type" value="Genomic_DNA"/>
</dbReference>
<comment type="caution">
    <text evidence="1">The sequence shown here is derived from an EMBL/GenBank/DDBJ whole genome shotgun (WGS) entry which is preliminary data.</text>
</comment>
<name>A0ABD5BT17_SERMA</name>
<proteinExistence type="predicted"/>
<dbReference type="Proteomes" id="UP001234811">
    <property type="component" value="Unassembled WGS sequence"/>
</dbReference>
<gene>
    <name evidence="1" type="ORF">RF091_30690</name>
</gene>
<evidence type="ECO:0000313" key="2">
    <source>
        <dbReference type="Proteomes" id="UP001234811"/>
    </source>
</evidence>
<accession>A0ABD5BT17</accession>
<dbReference type="AlphaFoldDB" id="A0ABD5BT17"/>
<protein>
    <submittedName>
        <fullName evidence="1">Uncharacterized protein</fullName>
    </submittedName>
</protein>
<reference evidence="1 2" key="1">
    <citation type="submission" date="2023-07" db="EMBL/GenBank/DDBJ databases">
        <title>Pathogens genome sequencing project 196.</title>
        <authorList>
            <person name="Cao X."/>
        </authorList>
    </citation>
    <scope>NUCLEOTIDE SEQUENCE [LARGE SCALE GENOMIC DNA]</scope>
    <source>
        <strain evidence="1 2">SM41</strain>
    </source>
</reference>
<sequence>MGSIACVVGPFALKRGLLFSPNEPPIAYTPALLALVYCFKRRHLRGGFERRADLLLSVMFIGKQDKDFEVLGSFIFLLITTRNHHWEIIPLERRKE</sequence>
<organism evidence="1 2">
    <name type="scientific">Serratia marcescens</name>
    <dbReference type="NCBI Taxonomy" id="615"/>
    <lineage>
        <taxon>Bacteria</taxon>
        <taxon>Pseudomonadati</taxon>
        <taxon>Pseudomonadota</taxon>
        <taxon>Gammaproteobacteria</taxon>
        <taxon>Enterobacterales</taxon>
        <taxon>Yersiniaceae</taxon>
        <taxon>Serratia</taxon>
    </lineage>
</organism>